<reference evidence="2 3" key="1">
    <citation type="submission" date="2017-06" db="EMBL/GenBank/DDBJ databases">
        <authorList>
            <person name="Kim H.J."/>
            <person name="Triplett B.A."/>
        </authorList>
    </citation>
    <scope>NUCLEOTIDE SEQUENCE [LARGE SCALE GENOMIC DNA]</scope>
    <source>
        <strain evidence="2">FRACA_ARgP5</strain>
    </source>
</reference>
<proteinExistence type="predicted"/>
<evidence type="ECO:0000313" key="2">
    <source>
        <dbReference type="EMBL" id="SNQ49681.1"/>
    </source>
</evidence>
<dbReference type="AlphaFoldDB" id="A0A2I2KVJ4"/>
<keyword evidence="3" id="KW-1185">Reference proteome</keyword>
<dbReference type="EMBL" id="FZMO01000290">
    <property type="protein sequence ID" value="SNQ49681.1"/>
    <property type="molecule type" value="Genomic_DNA"/>
</dbReference>
<accession>A0A2I2KVJ4</accession>
<feature type="region of interest" description="Disordered" evidence="1">
    <location>
        <begin position="51"/>
        <end position="83"/>
    </location>
</feature>
<sequence length="97" mass="10882">MITGRQTGMPGGLQGVAISQPHHRGIKFHATRNWMLGRQFVYIERTVAAPRPPSVRGDHLARPTSARRRPARGRACPSPRRRPSRACRVLRCLVAHD</sequence>
<evidence type="ECO:0000313" key="3">
    <source>
        <dbReference type="Proteomes" id="UP000234331"/>
    </source>
</evidence>
<gene>
    <name evidence="2" type="ORF">FRACA_360033</name>
</gene>
<dbReference type="Proteomes" id="UP000234331">
    <property type="component" value="Unassembled WGS sequence"/>
</dbReference>
<organism evidence="2 3">
    <name type="scientific">Frankia canadensis</name>
    <dbReference type="NCBI Taxonomy" id="1836972"/>
    <lineage>
        <taxon>Bacteria</taxon>
        <taxon>Bacillati</taxon>
        <taxon>Actinomycetota</taxon>
        <taxon>Actinomycetes</taxon>
        <taxon>Frankiales</taxon>
        <taxon>Frankiaceae</taxon>
        <taxon>Frankia</taxon>
    </lineage>
</organism>
<evidence type="ECO:0000256" key="1">
    <source>
        <dbReference type="SAM" id="MobiDB-lite"/>
    </source>
</evidence>
<name>A0A2I2KVJ4_9ACTN</name>
<protein>
    <submittedName>
        <fullName evidence="2">Uncharacterized protein</fullName>
    </submittedName>
</protein>